<dbReference type="Proteomes" id="UP000003730">
    <property type="component" value="Unassembled WGS sequence"/>
</dbReference>
<gene>
    <name evidence="2" type="ORF">BZARG_239</name>
</gene>
<evidence type="ECO:0000313" key="2">
    <source>
        <dbReference type="EMBL" id="EGV45078.1"/>
    </source>
</evidence>
<sequence length="147" mass="17388">MIRAYINQDRLQVMDLLKQNTPKHFDISEESAFENYWDSEIEDYFVSLEDSKIIGAGGINYFLEEKMAKISWDIIDPQAQGKGIGKELTQFRINHLNKNPNVHIITVRTSQLVYTFYEKMGFKLVKVKPNFWAKNFHLYQMEMTNKK</sequence>
<dbReference type="EMBL" id="AFXZ01000002">
    <property type="protein sequence ID" value="EGV45078.1"/>
    <property type="molecule type" value="Genomic_DNA"/>
</dbReference>
<organism evidence="2 3">
    <name type="scientific">Bizionia argentinensis JUB59</name>
    <dbReference type="NCBI Taxonomy" id="1046627"/>
    <lineage>
        <taxon>Bacteria</taxon>
        <taxon>Pseudomonadati</taxon>
        <taxon>Bacteroidota</taxon>
        <taxon>Flavobacteriia</taxon>
        <taxon>Flavobacteriales</taxon>
        <taxon>Flavobacteriaceae</taxon>
        <taxon>Bizionia</taxon>
    </lineage>
</organism>
<proteinExistence type="predicted"/>
<comment type="caution">
    <text evidence="2">The sequence shown here is derived from an EMBL/GenBank/DDBJ whole genome shotgun (WGS) entry which is preliminary data.</text>
</comment>
<feature type="domain" description="N-acetyltransferase" evidence="1">
    <location>
        <begin position="1"/>
        <end position="146"/>
    </location>
</feature>
<dbReference type="InterPro" id="IPR000182">
    <property type="entry name" value="GNAT_dom"/>
</dbReference>
<evidence type="ECO:0000313" key="3">
    <source>
        <dbReference type="Proteomes" id="UP000003730"/>
    </source>
</evidence>
<dbReference type="GO" id="GO:0016747">
    <property type="term" value="F:acyltransferase activity, transferring groups other than amino-acyl groups"/>
    <property type="evidence" value="ECO:0007669"/>
    <property type="project" value="InterPro"/>
</dbReference>
<dbReference type="Pfam" id="PF13673">
    <property type="entry name" value="Acetyltransf_10"/>
    <property type="match status" value="1"/>
</dbReference>
<dbReference type="SUPFAM" id="SSF55729">
    <property type="entry name" value="Acyl-CoA N-acyltransferases (Nat)"/>
    <property type="match status" value="1"/>
</dbReference>
<dbReference type="PROSITE" id="PS51186">
    <property type="entry name" value="GNAT"/>
    <property type="match status" value="1"/>
</dbReference>
<dbReference type="RefSeq" id="WP_008634789.1">
    <property type="nucleotide sequence ID" value="NZ_AFXZ01000002.1"/>
</dbReference>
<dbReference type="InterPro" id="IPR016181">
    <property type="entry name" value="Acyl_CoA_acyltransferase"/>
</dbReference>
<protein>
    <submittedName>
        <fullName evidence="2">GNAT family N-acetyltransferase</fullName>
    </submittedName>
</protein>
<name>G2E9M8_9FLAO</name>
<reference evidence="2 3" key="1">
    <citation type="journal article" date="2008" name="Int. J. Syst. Evol. Microbiol.">
        <title>Bizionia argentinensis sp. nov., isolated from surface marine water in Antarctica.</title>
        <authorList>
            <person name="Bercovich A."/>
            <person name="Vazquez S.C."/>
            <person name="Yankilevich P."/>
            <person name="Coria S.H."/>
            <person name="Foti M."/>
            <person name="Hernandez E."/>
            <person name="Vidal A."/>
            <person name="Ruberto L."/>
            <person name="Melo C."/>
            <person name="Marenssi S."/>
            <person name="Criscuolo M."/>
            <person name="Memoli M."/>
            <person name="Arguelles M."/>
            <person name="Mac Cormack W.P."/>
        </authorList>
    </citation>
    <scope>NUCLEOTIDE SEQUENCE [LARGE SCALE GENOMIC DNA]</scope>
    <source>
        <strain evidence="2 3">JUB59</strain>
    </source>
</reference>
<dbReference type="AlphaFoldDB" id="G2E9M8"/>
<dbReference type="OrthoDB" id="961272at2"/>
<evidence type="ECO:0000259" key="1">
    <source>
        <dbReference type="PROSITE" id="PS51186"/>
    </source>
</evidence>
<dbReference type="Gene3D" id="3.40.630.30">
    <property type="match status" value="1"/>
</dbReference>
<accession>G2E9M8</accession>
<dbReference type="STRING" id="1046627.BZARG_239"/>
<keyword evidence="2" id="KW-0808">Transferase</keyword>
<keyword evidence="3" id="KW-1185">Reference proteome</keyword>
<dbReference type="CDD" id="cd04301">
    <property type="entry name" value="NAT_SF"/>
    <property type="match status" value="1"/>
</dbReference>
<dbReference type="eggNOG" id="COG0456">
    <property type="taxonomic scope" value="Bacteria"/>
</dbReference>